<protein>
    <submittedName>
        <fullName evidence="2">Retrovirus-related Pol polyprotein from transposon RE1</fullName>
    </submittedName>
</protein>
<proteinExistence type="predicted"/>
<dbReference type="Proteomes" id="UP000288805">
    <property type="component" value="Unassembled WGS sequence"/>
</dbReference>
<organism evidence="2 3">
    <name type="scientific">Vitis vinifera</name>
    <name type="common">Grape</name>
    <dbReference type="NCBI Taxonomy" id="29760"/>
    <lineage>
        <taxon>Eukaryota</taxon>
        <taxon>Viridiplantae</taxon>
        <taxon>Streptophyta</taxon>
        <taxon>Embryophyta</taxon>
        <taxon>Tracheophyta</taxon>
        <taxon>Spermatophyta</taxon>
        <taxon>Magnoliopsida</taxon>
        <taxon>eudicotyledons</taxon>
        <taxon>Gunneridae</taxon>
        <taxon>Pentapetalae</taxon>
        <taxon>rosids</taxon>
        <taxon>Vitales</taxon>
        <taxon>Vitaceae</taxon>
        <taxon>Viteae</taxon>
        <taxon>Vitis</taxon>
    </lineage>
</organism>
<name>A0A438BMH3_VITVI</name>
<sequence>MTSLDQLLLNALIGSLSPTIIPFIAQAKTAKEAWTILANTYAKPSRGRIKQVKTKLKNPTKGSQNVTEYLHFVKTCADELAILGVPLDPEDLTDKILDRLGDDYKELVCAVQARDTSITFDELHEKLLSFEASAPAITTFLSPKQSEIEESSLESMAKDVRIGRLDTPSEGGRTWAVAGCQNDVARLGSAPHILLENPDGVAPDSDVRSVSSGGGVPTPCTRRRPPCDVWHRTFHADDSHPEFCSADIPPECLTSGILLRRHSIWIFRIQRLTPDGRRRRFNFPGQTYPDPLKALTQRVSQPFCTVSCQSNSKDFSSEDERLGSSSLGVKKSGCISERDLVFKPIKGKHLYHTGSGNNYMLNLQCEEKKQVTGTSFLYEEPEPSDLKLQETLFFVINFVDYSLNQGAPAGHESADTPTTVLHLDLIKASIRFVASKDIQPRDLPHFKCFPFNPLPLHPHPPTTQLLLCSHELTLLRIAHHQTRAGYSTVAPLIMSQLI</sequence>
<dbReference type="Pfam" id="PF14223">
    <property type="entry name" value="Retrotran_gag_2"/>
    <property type="match status" value="1"/>
</dbReference>
<feature type="region of interest" description="Disordered" evidence="1">
    <location>
        <begin position="197"/>
        <end position="218"/>
    </location>
</feature>
<evidence type="ECO:0000313" key="2">
    <source>
        <dbReference type="EMBL" id="RVW12141.1"/>
    </source>
</evidence>
<reference evidence="2 3" key="1">
    <citation type="journal article" date="2018" name="PLoS Genet.">
        <title>Population sequencing reveals clonal diversity and ancestral inbreeding in the grapevine cultivar Chardonnay.</title>
        <authorList>
            <person name="Roach M.J."/>
            <person name="Johnson D.L."/>
            <person name="Bohlmann J."/>
            <person name="van Vuuren H.J."/>
            <person name="Jones S.J."/>
            <person name="Pretorius I.S."/>
            <person name="Schmidt S.A."/>
            <person name="Borneman A.R."/>
        </authorList>
    </citation>
    <scope>NUCLEOTIDE SEQUENCE [LARGE SCALE GENOMIC DNA]</scope>
    <source>
        <strain evidence="3">cv. Chardonnay</strain>
        <tissue evidence="2">Leaf</tissue>
    </source>
</reference>
<evidence type="ECO:0000313" key="3">
    <source>
        <dbReference type="Proteomes" id="UP000288805"/>
    </source>
</evidence>
<dbReference type="AlphaFoldDB" id="A0A438BMH3"/>
<dbReference type="EMBL" id="QGNW01002719">
    <property type="protein sequence ID" value="RVW12141.1"/>
    <property type="molecule type" value="Genomic_DNA"/>
</dbReference>
<evidence type="ECO:0000256" key="1">
    <source>
        <dbReference type="SAM" id="MobiDB-lite"/>
    </source>
</evidence>
<accession>A0A438BMH3</accession>
<gene>
    <name evidence="2" type="primary">RE1_1315</name>
    <name evidence="2" type="ORF">CK203_098574</name>
</gene>
<dbReference type="PANTHER" id="PTHR47481:SF22">
    <property type="entry name" value="RETROTRANSPOSON GAG DOMAIN-CONTAINING PROTEIN"/>
    <property type="match status" value="1"/>
</dbReference>
<comment type="caution">
    <text evidence="2">The sequence shown here is derived from an EMBL/GenBank/DDBJ whole genome shotgun (WGS) entry which is preliminary data.</text>
</comment>
<dbReference type="PANTHER" id="PTHR47481">
    <property type="match status" value="1"/>
</dbReference>